<reference evidence="3" key="1">
    <citation type="submission" date="2020-01" db="EMBL/GenBank/DDBJ databases">
        <authorList>
            <person name="Meier V. D."/>
            <person name="Meier V D."/>
        </authorList>
    </citation>
    <scope>NUCLEOTIDE SEQUENCE</scope>
    <source>
        <strain evidence="3">HLG_WM_MAG_09</strain>
    </source>
</reference>
<sequence>MKTLIKSLLMLWIASLFLLGGTANAAEDNLLTVRNTKPFTQTLDMAAETLEKHGFTVAHVQKCDGGLHAMGYETDHYRVIFFGRLEEVRELSKTHPQLIPLFPFKLAVYAEDNDTVISVINPAGLETMLQADPVLKEKLRQWEQEFKDVLNEVITQQMAGL</sequence>
<dbReference type="Gene3D" id="3.30.310.70">
    <property type="entry name" value="TT1751-like domain"/>
    <property type="match status" value="1"/>
</dbReference>
<dbReference type="CDD" id="cd14797">
    <property type="entry name" value="DUF302"/>
    <property type="match status" value="1"/>
</dbReference>
<feature type="chain" id="PRO_5027799589" description="DUF302 domain-containing protein" evidence="1">
    <location>
        <begin position="26"/>
        <end position="161"/>
    </location>
</feature>
<dbReference type="InterPro" id="IPR035923">
    <property type="entry name" value="TT1751-like_sf"/>
</dbReference>
<dbReference type="AlphaFoldDB" id="A0A6S6UF05"/>
<proteinExistence type="predicted"/>
<organism evidence="3">
    <name type="scientific">uncultured Thiotrichaceae bacterium</name>
    <dbReference type="NCBI Taxonomy" id="298394"/>
    <lineage>
        <taxon>Bacteria</taxon>
        <taxon>Pseudomonadati</taxon>
        <taxon>Pseudomonadota</taxon>
        <taxon>Gammaproteobacteria</taxon>
        <taxon>Thiotrichales</taxon>
        <taxon>Thiotrichaceae</taxon>
        <taxon>environmental samples</taxon>
    </lineage>
</organism>
<dbReference type="Pfam" id="PF03625">
    <property type="entry name" value="DUF302"/>
    <property type="match status" value="1"/>
</dbReference>
<protein>
    <recommendedName>
        <fullName evidence="2">DUF302 domain-containing protein</fullName>
    </recommendedName>
</protein>
<dbReference type="SUPFAM" id="SSF103247">
    <property type="entry name" value="TT1751-like"/>
    <property type="match status" value="1"/>
</dbReference>
<evidence type="ECO:0000259" key="2">
    <source>
        <dbReference type="Pfam" id="PF03625"/>
    </source>
</evidence>
<name>A0A6S6UF05_9GAMM</name>
<feature type="domain" description="DUF302" evidence="2">
    <location>
        <begin position="67"/>
        <end position="122"/>
    </location>
</feature>
<dbReference type="InterPro" id="IPR005180">
    <property type="entry name" value="DUF302"/>
</dbReference>
<feature type="signal peptide" evidence="1">
    <location>
        <begin position="1"/>
        <end position="25"/>
    </location>
</feature>
<evidence type="ECO:0000256" key="1">
    <source>
        <dbReference type="SAM" id="SignalP"/>
    </source>
</evidence>
<gene>
    <name evidence="3" type="ORF">HELGO_WM21248</name>
</gene>
<keyword evidence="1" id="KW-0732">Signal</keyword>
<evidence type="ECO:0000313" key="3">
    <source>
        <dbReference type="EMBL" id="CAA6829041.1"/>
    </source>
</evidence>
<accession>A0A6S6UF05</accession>
<dbReference type="EMBL" id="CACVAT010000492">
    <property type="protein sequence ID" value="CAA6829041.1"/>
    <property type="molecule type" value="Genomic_DNA"/>
</dbReference>